<evidence type="ECO:0000313" key="3">
    <source>
        <dbReference type="Proteomes" id="UP001164746"/>
    </source>
</evidence>
<proteinExistence type="predicted"/>
<sequence>MVHFDQNLKRDYRTIVKSYISNRGVQDSVRCYHCGGGLRNWEPGDDPMVEHAKWYPACHHVLITKGKMFFRKVEDGDNPEDDTPSMTEDVRSDSLNSAVQAVIENGYPKEDAMRAISVIRIKNEQSLLFVQHVLSPTGPHAKITAADIASILLEAEDDPNFFLSFGVQDSVRCYHCGGGLRNWEPGDDPMVEHAKWYPACHHVLITKGKMFFRKVEDGDNPEDDTPSMTEDVRSDSLNSAVQAVIENGYPKEDAMRAISVIRIKNEQSLLFVQHVLSPTGPHAKITAADIASILLEAEDDPNFFLSFGSLFCFIMKSVNYLVRDEEHKQEPDARTMNNTGKPDGRNAIIL</sequence>
<dbReference type="CDD" id="cd00022">
    <property type="entry name" value="BIR"/>
    <property type="match status" value="2"/>
</dbReference>
<organism evidence="2 3">
    <name type="scientific">Mya arenaria</name>
    <name type="common">Soft-shell clam</name>
    <dbReference type="NCBI Taxonomy" id="6604"/>
    <lineage>
        <taxon>Eukaryota</taxon>
        <taxon>Metazoa</taxon>
        <taxon>Spiralia</taxon>
        <taxon>Lophotrochozoa</taxon>
        <taxon>Mollusca</taxon>
        <taxon>Bivalvia</taxon>
        <taxon>Autobranchia</taxon>
        <taxon>Heteroconchia</taxon>
        <taxon>Euheterodonta</taxon>
        <taxon>Imparidentia</taxon>
        <taxon>Neoheterodontei</taxon>
        <taxon>Myida</taxon>
        <taxon>Myoidea</taxon>
        <taxon>Myidae</taxon>
        <taxon>Mya</taxon>
    </lineage>
</organism>
<dbReference type="PROSITE" id="PS50143">
    <property type="entry name" value="BIR_REPEAT_2"/>
    <property type="match status" value="2"/>
</dbReference>
<keyword evidence="3" id="KW-1185">Reference proteome</keyword>
<dbReference type="EMBL" id="CP111017">
    <property type="protein sequence ID" value="WAR09270.1"/>
    <property type="molecule type" value="Genomic_DNA"/>
</dbReference>
<dbReference type="SMART" id="SM00238">
    <property type="entry name" value="BIR"/>
    <property type="match status" value="2"/>
</dbReference>
<gene>
    <name evidence="2" type="ORF">MAR_019228</name>
</gene>
<reference evidence="2" key="1">
    <citation type="submission" date="2022-11" db="EMBL/GenBank/DDBJ databases">
        <title>Centuries of genome instability and evolution in soft-shell clam transmissible cancer (bioRxiv).</title>
        <authorList>
            <person name="Hart S.F.M."/>
            <person name="Yonemitsu M.A."/>
            <person name="Giersch R.M."/>
            <person name="Beal B.F."/>
            <person name="Arriagada G."/>
            <person name="Davis B.W."/>
            <person name="Ostrander E.A."/>
            <person name="Goff S.P."/>
            <person name="Metzger M.J."/>
        </authorList>
    </citation>
    <scope>NUCLEOTIDE SEQUENCE</scope>
    <source>
        <strain evidence="2">MELC-2E11</strain>
        <tissue evidence="2">Siphon/mantle</tissue>
    </source>
</reference>
<accession>A0ABY7EHC1</accession>
<evidence type="ECO:0000256" key="1">
    <source>
        <dbReference type="SAM" id="MobiDB-lite"/>
    </source>
</evidence>
<dbReference type="PANTHER" id="PTHR10044">
    <property type="entry name" value="INHIBITOR OF APOPTOSIS"/>
    <property type="match status" value="1"/>
</dbReference>
<dbReference type="Gene3D" id="1.10.1170.10">
    <property type="entry name" value="Inhibitor Of Apoptosis Protein (2mihbC-IAP-1), Chain A"/>
    <property type="match status" value="2"/>
</dbReference>
<dbReference type="PANTHER" id="PTHR10044:SF139">
    <property type="entry name" value="DEATH-ASSOCIATED INHIBITOR OF APOPTOSIS 2"/>
    <property type="match status" value="1"/>
</dbReference>
<protein>
    <submittedName>
        <fullName evidence="2">BIR7B-like protein</fullName>
    </submittedName>
</protein>
<dbReference type="SUPFAM" id="SSF57924">
    <property type="entry name" value="Inhibitor of apoptosis (IAP) repeat"/>
    <property type="match status" value="2"/>
</dbReference>
<evidence type="ECO:0000313" key="2">
    <source>
        <dbReference type="EMBL" id="WAR09270.1"/>
    </source>
</evidence>
<feature type="region of interest" description="Disordered" evidence="1">
    <location>
        <begin position="327"/>
        <end position="350"/>
    </location>
</feature>
<dbReference type="InterPro" id="IPR050784">
    <property type="entry name" value="IAP"/>
</dbReference>
<dbReference type="Pfam" id="PF00653">
    <property type="entry name" value="BIR"/>
    <property type="match status" value="2"/>
</dbReference>
<name>A0ABY7EHC1_MYAAR</name>
<dbReference type="Proteomes" id="UP001164746">
    <property type="component" value="Chromosome 6"/>
</dbReference>
<dbReference type="InterPro" id="IPR001370">
    <property type="entry name" value="BIR_rpt"/>
</dbReference>